<dbReference type="RefSeq" id="WP_028002805.1">
    <property type="nucleotide sequence ID" value="NZ_JAGILA010000003.1"/>
</dbReference>
<dbReference type="InterPro" id="IPR015421">
    <property type="entry name" value="PyrdxlP-dep_Trfase_major"/>
</dbReference>
<keyword evidence="7" id="KW-1185">Reference proteome</keyword>
<comment type="similarity">
    <text evidence="5">Belongs to the class-III pyridoxal-phosphate-dependent aminotransferase family.</text>
</comment>
<dbReference type="NCBIfam" id="NF004767">
    <property type="entry name" value="PRK06105.1"/>
    <property type="match status" value="1"/>
</dbReference>
<organism evidence="6 7">
    <name type="scientific">Sinorhizobium kostiense</name>
    <dbReference type="NCBI Taxonomy" id="76747"/>
    <lineage>
        <taxon>Bacteria</taxon>
        <taxon>Pseudomonadati</taxon>
        <taxon>Pseudomonadota</taxon>
        <taxon>Alphaproteobacteria</taxon>
        <taxon>Hyphomicrobiales</taxon>
        <taxon>Rhizobiaceae</taxon>
        <taxon>Sinorhizobium/Ensifer group</taxon>
        <taxon>Sinorhizobium</taxon>
    </lineage>
</organism>
<dbReference type="PANTHER" id="PTHR42684">
    <property type="entry name" value="ADENOSYLMETHIONINE-8-AMINO-7-OXONONANOATE AMINOTRANSFERASE"/>
    <property type="match status" value="1"/>
</dbReference>
<comment type="caution">
    <text evidence="6">The sequence shown here is derived from an EMBL/GenBank/DDBJ whole genome shotgun (WGS) entry which is preliminary data.</text>
</comment>
<evidence type="ECO:0000256" key="3">
    <source>
        <dbReference type="ARBA" id="ARBA00022679"/>
    </source>
</evidence>
<evidence type="ECO:0000256" key="4">
    <source>
        <dbReference type="ARBA" id="ARBA00022898"/>
    </source>
</evidence>
<dbReference type="InterPro" id="IPR049704">
    <property type="entry name" value="Aminotrans_3_PPA_site"/>
</dbReference>
<evidence type="ECO:0000256" key="2">
    <source>
        <dbReference type="ARBA" id="ARBA00022576"/>
    </source>
</evidence>
<dbReference type="PANTHER" id="PTHR42684:SF3">
    <property type="entry name" value="ADENOSYLMETHIONINE-8-AMINO-7-OXONONANOATE AMINOTRANSFERASE"/>
    <property type="match status" value="1"/>
</dbReference>
<evidence type="ECO:0000313" key="7">
    <source>
        <dbReference type="Proteomes" id="UP000730739"/>
    </source>
</evidence>
<dbReference type="InterPro" id="IPR015424">
    <property type="entry name" value="PyrdxlP-dep_Trfase"/>
</dbReference>
<evidence type="ECO:0000256" key="1">
    <source>
        <dbReference type="ARBA" id="ARBA00001933"/>
    </source>
</evidence>
<dbReference type="Gene3D" id="3.90.1150.10">
    <property type="entry name" value="Aspartate Aminotransferase, domain 1"/>
    <property type="match status" value="1"/>
</dbReference>
<gene>
    <name evidence="6" type="ORF">J2Z31_003007</name>
</gene>
<dbReference type="NCBIfam" id="NF005682">
    <property type="entry name" value="PRK07480.1"/>
    <property type="match status" value="1"/>
</dbReference>
<accession>A0ABS4R0S8</accession>
<dbReference type="Gene3D" id="3.40.640.10">
    <property type="entry name" value="Type I PLP-dependent aspartate aminotransferase-like (Major domain)"/>
    <property type="match status" value="1"/>
</dbReference>
<dbReference type="Proteomes" id="UP000730739">
    <property type="component" value="Unassembled WGS sequence"/>
</dbReference>
<reference evidence="6 7" key="1">
    <citation type="submission" date="2021-03" db="EMBL/GenBank/DDBJ databases">
        <title>Genomic Encyclopedia of Type Strains, Phase IV (KMG-IV): sequencing the most valuable type-strain genomes for metagenomic binning, comparative biology and taxonomic classification.</title>
        <authorList>
            <person name="Goeker M."/>
        </authorList>
    </citation>
    <scope>NUCLEOTIDE SEQUENCE [LARGE SCALE GENOMIC DNA]</scope>
    <source>
        <strain evidence="6 7">DSM 13372</strain>
    </source>
</reference>
<keyword evidence="2 6" id="KW-0032">Aminotransferase</keyword>
<evidence type="ECO:0000313" key="6">
    <source>
        <dbReference type="EMBL" id="MBP2236493.1"/>
    </source>
</evidence>
<dbReference type="GO" id="GO:0034387">
    <property type="term" value="F:4-aminobutyrate:pyruvate transaminase activity"/>
    <property type="evidence" value="ECO:0007669"/>
    <property type="project" value="UniProtKB-EC"/>
</dbReference>
<dbReference type="Pfam" id="PF00202">
    <property type="entry name" value="Aminotran_3"/>
    <property type="match status" value="1"/>
</dbReference>
<dbReference type="InterPro" id="IPR015422">
    <property type="entry name" value="PyrdxlP-dep_Trfase_small"/>
</dbReference>
<dbReference type="EC" id="2.6.1.96" evidence="6"/>
<keyword evidence="4 5" id="KW-0663">Pyridoxal phosphate</keyword>
<comment type="cofactor">
    <cofactor evidence="1">
        <name>pyridoxal 5'-phosphate</name>
        <dbReference type="ChEBI" id="CHEBI:597326"/>
    </cofactor>
</comment>
<keyword evidence="3 6" id="KW-0808">Transferase</keyword>
<name>A0ABS4R0S8_9HYPH</name>
<proteinExistence type="inferred from homology"/>
<dbReference type="SUPFAM" id="SSF53383">
    <property type="entry name" value="PLP-dependent transferases"/>
    <property type="match status" value="1"/>
</dbReference>
<sequence>MSLSNSLVQQDLSSHIHPFTNLARHKEVGPTVIEKGDGVYVIDNNGRSYIEAMSGLWSVALGFSEDRLVKAATQQMETLPYYHSFTHKTHAPAIKLAAKLAELAPGDLNHVHFTNSGSEANDTVIKLVWYMNNALGRPQKKKFLARQQGYHGSTIASASLTGLPRSHRDFDLPAIPVRHLTAPYFYRFGLSGETEAEFVERLAQELETVIDEEGPETIAAFIGEPVIAAGGVIPAPEGYWQRVEAICRQHDIVLIADEIITAFGRLGTMFGCQYYGFQPDIMVLSKQLTSSYQPLAAIVISDAISEVLTENSGRIGSFAHGFTTTGHPVATAVALENLNIIEERQLVDHAKVVGARLQAGLNGLASHPLVGDVRTVGLMGGVELVADKETRRMFDPRGALGGYIFRQAHEHGLIVRNIYDTIAFCPPLIISEKHVSTVIDAFAGTLDDAAKWVRAEDLK</sequence>
<dbReference type="PROSITE" id="PS00600">
    <property type="entry name" value="AA_TRANSFER_CLASS_3"/>
    <property type="match status" value="1"/>
</dbReference>
<dbReference type="PIRSF" id="PIRSF000521">
    <property type="entry name" value="Transaminase_4ab_Lys_Orn"/>
    <property type="match status" value="1"/>
</dbReference>
<dbReference type="InterPro" id="IPR005814">
    <property type="entry name" value="Aminotrans_3"/>
</dbReference>
<evidence type="ECO:0000256" key="5">
    <source>
        <dbReference type="RuleBase" id="RU003560"/>
    </source>
</evidence>
<dbReference type="EMBL" id="JAGILA010000003">
    <property type="protein sequence ID" value="MBP2236493.1"/>
    <property type="molecule type" value="Genomic_DNA"/>
</dbReference>
<protein>
    <submittedName>
        <fullName evidence="6">4-aminobutyrate--pyruvate transaminase</fullName>
        <ecNumber evidence="6">2.6.1.96</ecNumber>
    </submittedName>
</protein>
<dbReference type="CDD" id="cd00610">
    <property type="entry name" value="OAT_like"/>
    <property type="match status" value="1"/>
</dbReference>